<dbReference type="InterPro" id="IPR043148">
    <property type="entry name" value="TagF_C"/>
</dbReference>
<evidence type="ECO:0000256" key="1">
    <source>
        <dbReference type="ARBA" id="ARBA00004202"/>
    </source>
</evidence>
<dbReference type="PANTHER" id="PTHR37316">
    <property type="entry name" value="TEICHOIC ACID GLYCEROL-PHOSPHATE PRIMASE"/>
    <property type="match status" value="1"/>
</dbReference>
<reference evidence="7" key="1">
    <citation type="submission" date="2022-09" db="EMBL/GenBank/DDBJ databases">
        <title>Novel species in genus Arthrobacter.</title>
        <authorList>
            <person name="Liu Y."/>
        </authorList>
    </citation>
    <scope>NUCLEOTIDE SEQUENCE</scope>
    <source>
        <strain evidence="7">Zg-Y815</strain>
    </source>
</reference>
<dbReference type="Gene3D" id="3.40.50.12580">
    <property type="match status" value="1"/>
</dbReference>
<dbReference type="InterPro" id="IPR043149">
    <property type="entry name" value="TagF_N"/>
</dbReference>
<dbReference type="SUPFAM" id="SSF53756">
    <property type="entry name" value="UDP-Glycosyltransferase/glycogen phosphorylase"/>
    <property type="match status" value="1"/>
</dbReference>
<keyword evidence="8" id="KW-1185">Reference proteome</keyword>
<dbReference type="EMBL" id="CP104275">
    <property type="protein sequence ID" value="UWX96110.1"/>
    <property type="molecule type" value="Genomic_DNA"/>
</dbReference>
<accession>A0ABY5YMU5</accession>
<dbReference type="InterPro" id="IPR007554">
    <property type="entry name" value="Glycerophosphate_synth"/>
</dbReference>
<evidence type="ECO:0000256" key="4">
    <source>
        <dbReference type="ARBA" id="ARBA00022679"/>
    </source>
</evidence>
<evidence type="ECO:0000313" key="7">
    <source>
        <dbReference type="EMBL" id="UWX96110.1"/>
    </source>
</evidence>
<dbReference type="InterPro" id="IPR051612">
    <property type="entry name" value="Teichoic_Acid_Biosynth"/>
</dbReference>
<comment type="subcellular location">
    <subcellularLocation>
        <location evidence="1">Cell membrane</location>
        <topology evidence="1">Peripheral membrane protein</topology>
    </subcellularLocation>
</comment>
<evidence type="ECO:0000256" key="5">
    <source>
        <dbReference type="ARBA" id="ARBA00022944"/>
    </source>
</evidence>
<keyword evidence="5" id="KW-0777">Teichoic acid biosynthesis</keyword>
<evidence type="ECO:0000256" key="6">
    <source>
        <dbReference type="ARBA" id="ARBA00023136"/>
    </source>
</evidence>
<dbReference type="PANTHER" id="PTHR37316:SF3">
    <property type="entry name" value="TEICHOIC ACID GLYCEROL-PHOSPHATE TRANSFERASE"/>
    <property type="match status" value="1"/>
</dbReference>
<protein>
    <submittedName>
        <fullName evidence="7">CDP-glycerol glycerophosphotransferase family protein</fullName>
    </submittedName>
</protein>
<evidence type="ECO:0000256" key="3">
    <source>
        <dbReference type="ARBA" id="ARBA00022475"/>
    </source>
</evidence>
<keyword evidence="3" id="KW-1003">Cell membrane</keyword>
<proteinExistence type="inferred from homology"/>
<organism evidence="7 8">
    <name type="scientific">Arthrobacter zhaoxinii</name>
    <dbReference type="NCBI Taxonomy" id="2964616"/>
    <lineage>
        <taxon>Bacteria</taxon>
        <taxon>Bacillati</taxon>
        <taxon>Actinomycetota</taxon>
        <taxon>Actinomycetes</taxon>
        <taxon>Micrococcales</taxon>
        <taxon>Micrococcaceae</taxon>
        <taxon>Arthrobacter</taxon>
    </lineage>
</organism>
<sequence length="939" mass="102987">MSSLVHKDVPEASAPQWYAQRLTDLMPHMDYIQHSGHEYFEVIQRCIAGMLDGPMGQGILQFVGVHERVLLSLTAAQRRGDVLLVLADLQDNGRSYLTAPTSDSSAAGQRLAVPAYLPLLSSAVEPWLLNLAAVDLRVMARLTRFEWVGDGSLHIGAWAYLAGIDPADSILEVGLRQQGSCAVSALAVHRYQDPRIDVAAADRWRSYAGAAFAVSVDTRTLMGLHQPGGVREWTLQVTLRVGGFSATDLIRVRDVDLVPRRFPVGATVDARSRVIGLMDAAQGLRLKAVRYTCVASTVEIDGNAVRVGFGQSEDVVPVRLYLDAPGQLPIEFGQETNGTGFIVDAASVAGAFHSGERENRWALRALLPNGKTELVAWGNSGTDLTSVSEATAALRAECTGYGYLQLSWRPERLTLTNAQMLENAATIILEGRVGACSGPPGPDLPDLVLRTARDDLRPSSTRWLDEDGSFQANFSLLQDKWGHGESAWEQGHYRVLHVLAAAKAGGVPTARVPALGQLLAELPLQFEHELLSLELVGEGNEQDLVLRVSAPRTAVEWTALHRNLAITAYAQTEAPVDPGIVLFETFDGKFCSDSGRAISDLLGGRTTGLQRYWSVADFSVPVPRGCTPVLRESMLWFRLLATAGYLVNNNNFPHYFRKRTGQVYLQTWHGTPLKSIGADTPVAGTTASYRALITREAAAWDMLLAQNKFAADTLSAAFGYRTEPAIFGYPRNDALTAYTAPVRRAETRRRLGIEDGQKMLLYAPTWRNSRAAASPYLDFEAAAAGLGQDYVLHYRGHHKIAGQRKTTGQDCYVDVTSHPDINDLYLAADLLVTDYSSAMFDFCVTGKPIYFLTPDLAQYRDSERGFYFDFEEQSPGPLVRTTDELVTTILNSETTGKLYRGHYRDFVRRYAPQDDGGAAARVIEAVWARQEGHREPAEA</sequence>
<dbReference type="RefSeq" id="WP_260651517.1">
    <property type="nucleotide sequence ID" value="NZ_CP104275.1"/>
</dbReference>
<dbReference type="Pfam" id="PF04464">
    <property type="entry name" value="Glyphos_transf"/>
    <property type="match status" value="1"/>
</dbReference>
<dbReference type="Proteomes" id="UP001059859">
    <property type="component" value="Chromosome"/>
</dbReference>
<keyword evidence="4" id="KW-0808">Transferase</keyword>
<gene>
    <name evidence="7" type="ORF">N2K95_10505</name>
</gene>
<evidence type="ECO:0000256" key="2">
    <source>
        <dbReference type="ARBA" id="ARBA00010488"/>
    </source>
</evidence>
<evidence type="ECO:0000313" key="8">
    <source>
        <dbReference type="Proteomes" id="UP001059859"/>
    </source>
</evidence>
<keyword evidence="6" id="KW-0472">Membrane</keyword>
<dbReference type="Gene3D" id="3.40.50.11820">
    <property type="match status" value="1"/>
</dbReference>
<comment type="similarity">
    <text evidence="2">Belongs to the CDP-glycerol glycerophosphotransferase family.</text>
</comment>
<name>A0ABY5YMU5_9MICC</name>